<dbReference type="GO" id="GO:0045820">
    <property type="term" value="P:negative regulation of glycolytic process"/>
    <property type="evidence" value="ECO:0007669"/>
    <property type="project" value="TreeGrafter"/>
</dbReference>
<evidence type="ECO:0000256" key="3">
    <source>
        <dbReference type="PIRSR" id="PIRSR613078-2"/>
    </source>
</evidence>
<feature type="binding site" evidence="3">
    <location>
        <position position="58"/>
    </location>
    <ligand>
        <name>substrate</name>
    </ligand>
</feature>
<dbReference type="GO" id="GO:0005829">
    <property type="term" value="C:cytosol"/>
    <property type="evidence" value="ECO:0007669"/>
    <property type="project" value="TreeGrafter"/>
</dbReference>
<dbReference type="Gene3D" id="3.40.50.1240">
    <property type="entry name" value="Phosphoglycerate mutase-like"/>
    <property type="match status" value="1"/>
</dbReference>
<feature type="binding site" evidence="3">
    <location>
        <begin position="8"/>
        <end position="15"/>
    </location>
    <ligand>
        <name>substrate</name>
    </ligand>
</feature>
<dbReference type="GO" id="GO:0043456">
    <property type="term" value="P:regulation of pentose-phosphate shunt"/>
    <property type="evidence" value="ECO:0007669"/>
    <property type="project" value="TreeGrafter"/>
</dbReference>
<keyword evidence="5" id="KW-1185">Reference proteome</keyword>
<dbReference type="RefSeq" id="WP_187254578.1">
    <property type="nucleotide sequence ID" value="NZ_CP144914.1"/>
</dbReference>
<gene>
    <name evidence="4" type="ORF">FTX54_005520</name>
</gene>
<dbReference type="PANTHER" id="PTHR46517">
    <property type="entry name" value="FRUCTOSE-2,6-BISPHOSPHATASE TIGAR"/>
    <property type="match status" value="1"/>
</dbReference>
<dbReference type="CDD" id="cd07067">
    <property type="entry name" value="HP_PGM_like"/>
    <property type="match status" value="1"/>
</dbReference>
<dbReference type="PANTHER" id="PTHR46517:SF1">
    <property type="entry name" value="FRUCTOSE-2,6-BISPHOSPHATASE TIGAR"/>
    <property type="match status" value="1"/>
</dbReference>
<dbReference type="SMART" id="SM00855">
    <property type="entry name" value="PGAM"/>
    <property type="match status" value="1"/>
</dbReference>
<feature type="active site" description="Proton donor/acceptor" evidence="2">
    <location>
        <position position="82"/>
    </location>
</feature>
<dbReference type="InterPro" id="IPR013078">
    <property type="entry name" value="His_Pase_superF_clade-1"/>
</dbReference>
<evidence type="ECO:0000313" key="4">
    <source>
        <dbReference type="EMBL" id="WWD81022.1"/>
    </source>
</evidence>
<dbReference type="EC" id="3.1.3.-" evidence="4"/>
<evidence type="ECO:0000256" key="1">
    <source>
        <dbReference type="ARBA" id="ARBA00022801"/>
    </source>
</evidence>
<reference evidence="4 5" key="1">
    <citation type="submission" date="2024-01" db="EMBL/GenBank/DDBJ databases">
        <title>Complete Genome Sequence of Alkalicoccus halolimnae BZ-SZ-XJ29T, a Moderately Halophilic Bacterium Isolated from a Salt Lake.</title>
        <authorList>
            <person name="Zhao B."/>
        </authorList>
    </citation>
    <scope>NUCLEOTIDE SEQUENCE [LARGE SCALE GENOMIC DNA]</scope>
    <source>
        <strain evidence="4 5">BZ-SZ-XJ29</strain>
    </source>
</reference>
<proteinExistence type="predicted"/>
<name>A0AAJ8LWL8_9BACI</name>
<feature type="active site" description="Tele-phosphohistidine intermediate" evidence="2">
    <location>
        <position position="9"/>
    </location>
</feature>
<protein>
    <submittedName>
        <fullName evidence="4">Histidine phosphatase family protein</fullName>
        <ecNumber evidence="4">3.1.3.-</ecNumber>
    </submittedName>
</protein>
<dbReference type="InterPro" id="IPR051695">
    <property type="entry name" value="Phosphoglycerate_Mutase"/>
</dbReference>
<dbReference type="KEGG" id="ahal:FTX54_005520"/>
<dbReference type="InterPro" id="IPR001345">
    <property type="entry name" value="PG/BPGM_mutase_AS"/>
</dbReference>
<accession>A0AAJ8LWL8</accession>
<evidence type="ECO:0000256" key="2">
    <source>
        <dbReference type="PIRSR" id="PIRSR613078-1"/>
    </source>
</evidence>
<dbReference type="PROSITE" id="PS00175">
    <property type="entry name" value="PG_MUTASE"/>
    <property type="match status" value="1"/>
</dbReference>
<dbReference type="InterPro" id="IPR029033">
    <property type="entry name" value="His_PPase_superfam"/>
</dbReference>
<organism evidence="4 5">
    <name type="scientific">Alkalicoccus halolimnae</name>
    <dbReference type="NCBI Taxonomy" id="1667239"/>
    <lineage>
        <taxon>Bacteria</taxon>
        <taxon>Bacillati</taxon>
        <taxon>Bacillota</taxon>
        <taxon>Bacilli</taxon>
        <taxon>Bacillales</taxon>
        <taxon>Bacillaceae</taxon>
        <taxon>Alkalicoccus</taxon>
    </lineage>
</organism>
<dbReference type="SUPFAM" id="SSF53254">
    <property type="entry name" value="Phosphoglycerate mutase-like"/>
    <property type="match status" value="1"/>
</dbReference>
<dbReference type="Proteomes" id="UP000321816">
    <property type="component" value="Chromosome"/>
</dbReference>
<dbReference type="Pfam" id="PF00300">
    <property type="entry name" value="His_Phos_1"/>
    <property type="match status" value="1"/>
</dbReference>
<dbReference type="GO" id="GO:0004331">
    <property type="term" value="F:fructose-2,6-bisphosphate 2-phosphatase activity"/>
    <property type="evidence" value="ECO:0007669"/>
    <property type="project" value="TreeGrafter"/>
</dbReference>
<dbReference type="AlphaFoldDB" id="A0AAJ8LWL8"/>
<dbReference type="EMBL" id="CP144914">
    <property type="protein sequence ID" value="WWD81022.1"/>
    <property type="molecule type" value="Genomic_DNA"/>
</dbReference>
<sequence>MTTLYLIRHGQSTANIKHIIQGQSDYPLTALGEKQASLAAKYLKNIKLDAVYASDLSRAYQTADMITEPHALKPQPEEDLREVFLGPLQGRARASVVKDYPELNHRSFVTSGIPGTETFDSISMRCLNLVQKWQRDHQGETIMAVSHGGFISIFLMYLIAGDGWHHWNRPFLIENTGITKVYFDEMGQAKIHFSNNTSHLEEL</sequence>
<keyword evidence="1 4" id="KW-0378">Hydrolase</keyword>
<evidence type="ECO:0000313" key="5">
    <source>
        <dbReference type="Proteomes" id="UP000321816"/>
    </source>
</evidence>